<evidence type="ECO:0000313" key="2">
    <source>
        <dbReference type="Proteomes" id="UP001165960"/>
    </source>
</evidence>
<keyword evidence="2" id="KW-1185">Reference proteome</keyword>
<accession>A0ACC2RJ08</accession>
<dbReference type="EMBL" id="QTSX02007178">
    <property type="protein sequence ID" value="KAJ9050042.1"/>
    <property type="molecule type" value="Genomic_DNA"/>
</dbReference>
<dbReference type="Proteomes" id="UP001165960">
    <property type="component" value="Unassembled WGS sequence"/>
</dbReference>
<proteinExistence type="predicted"/>
<organism evidence="1 2">
    <name type="scientific">Entomophthora muscae</name>
    <dbReference type="NCBI Taxonomy" id="34485"/>
    <lineage>
        <taxon>Eukaryota</taxon>
        <taxon>Fungi</taxon>
        <taxon>Fungi incertae sedis</taxon>
        <taxon>Zoopagomycota</taxon>
        <taxon>Entomophthoromycotina</taxon>
        <taxon>Entomophthoromycetes</taxon>
        <taxon>Entomophthorales</taxon>
        <taxon>Entomophthoraceae</taxon>
        <taxon>Entomophthora</taxon>
    </lineage>
</organism>
<gene>
    <name evidence="1" type="ORF">DSO57_1018186</name>
</gene>
<protein>
    <submittedName>
        <fullName evidence="1">Uncharacterized protein</fullName>
    </submittedName>
</protein>
<name>A0ACC2RJ08_9FUNG</name>
<comment type="caution">
    <text evidence="1">The sequence shown here is derived from an EMBL/GenBank/DDBJ whole genome shotgun (WGS) entry which is preliminary data.</text>
</comment>
<reference evidence="1" key="1">
    <citation type="submission" date="2022-04" db="EMBL/GenBank/DDBJ databases">
        <title>Genome of the entomopathogenic fungus Entomophthora muscae.</title>
        <authorList>
            <person name="Elya C."/>
            <person name="Lovett B.R."/>
            <person name="Lee E."/>
            <person name="Macias A.M."/>
            <person name="Hajek A.E."/>
            <person name="De Bivort B.L."/>
            <person name="Kasson M.T."/>
            <person name="De Fine Licht H.H."/>
            <person name="Stajich J.E."/>
        </authorList>
    </citation>
    <scope>NUCLEOTIDE SEQUENCE</scope>
    <source>
        <strain evidence="1">Berkeley</strain>
    </source>
</reference>
<evidence type="ECO:0000313" key="1">
    <source>
        <dbReference type="EMBL" id="KAJ9050042.1"/>
    </source>
</evidence>
<sequence>MKLCGLFYVAVLSLKAEQLHISDVELCKATKCIKRHVVKNTHEKFWFINQPMEPSGRVAWQGDANFTRAHLAHTTVHMDFACMRVVANMYTSVCVQREKEYYKWDKSILISNKVTCKANQTCFFTIKRPPVLKAAVTLVKPHSLQFWIDSLSPNLPSTLNYALSATIDSSLKVSFTGPGKKVLWFKPLLWTIIATPVIPEDLTPNIFTTLPLIHDSGFLDGIYGISD</sequence>